<keyword evidence="1" id="KW-0732">Signal</keyword>
<dbReference type="OrthoDB" id="9814627at2"/>
<name>A0A327NUE6_9BACT</name>
<comment type="caution">
    <text evidence="2">The sequence shown here is derived from an EMBL/GenBank/DDBJ whole genome shotgun (WGS) entry which is preliminary data.</text>
</comment>
<gene>
    <name evidence="2" type="ORF">HMF3257_30805</name>
</gene>
<feature type="signal peptide" evidence="1">
    <location>
        <begin position="1"/>
        <end position="28"/>
    </location>
</feature>
<proteinExistence type="predicted"/>
<dbReference type="Proteomes" id="UP000249016">
    <property type="component" value="Unassembled WGS sequence"/>
</dbReference>
<dbReference type="AlphaFoldDB" id="A0A327NUE6"/>
<organism evidence="2 3">
    <name type="scientific">Spirosoma telluris</name>
    <dbReference type="NCBI Taxonomy" id="2183553"/>
    <lineage>
        <taxon>Bacteria</taxon>
        <taxon>Pseudomonadati</taxon>
        <taxon>Bacteroidota</taxon>
        <taxon>Cytophagia</taxon>
        <taxon>Cytophagales</taxon>
        <taxon>Cytophagaceae</taxon>
        <taxon>Spirosoma</taxon>
    </lineage>
</organism>
<reference evidence="2 3" key="1">
    <citation type="submission" date="2018-06" db="EMBL/GenBank/DDBJ databases">
        <title>Spirosoma sp. HMF3257 Genome sequencing and assembly.</title>
        <authorList>
            <person name="Kang H."/>
            <person name="Cha I."/>
            <person name="Kim H."/>
            <person name="Kang J."/>
            <person name="Joh K."/>
        </authorList>
    </citation>
    <scope>NUCLEOTIDE SEQUENCE [LARGE SCALE GENOMIC DNA]</scope>
    <source>
        <strain evidence="2 3">HMF3257</strain>
    </source>
</reference>
<dbReference type="EMBL" id="QLII01000001">
    <property type="protein sequence ID" value="RAI77474.1"/>
    <property type="molecule type" value="Genomic_DNA"/>
</dbReference>
<evidence type="ECO:0000256" key="1">
    <source>
        <dbReference type="SAM" id="SignalP"/>
    </source>
</evidence>
<sequence>MNRSPFYLNCLFSWLLLALCTHSLFGQAGSSSLMAGYETTTNRLRLLPPNVASIERSGNVPVNFNTGQLNYGIPIHTIEVDNNVSIPIQLAYNNSGLKPDELPTWVGNGWDLHVGGTIVQTINGMDDFDGTAGLQIQANRNALNAYIQGGMSLTEQYQYCDAVVKNLKDSQFDTFSFNLPGKSGKFYFDKASDGSPKAVLYNQQPLRINFANNQFTITDERGNVYAFTLSINGSETYPDLPFPLTRTLPN</sequence>
<protein>
    <submittedName>
        <fullName evidence="2">Uncharacterized protein</fullName>
    </submittedName>
</protein>
<evidence type="ECO:0000313" key="2">
    <source>
        <dbReference type="EMBL" id="RAI77474.1"/>
    </source>
</evidence>
<evidence type="ECO:0000313" key="3">
    <source>
        <dbReference type="Proteomes" id="UP000249016"/>
    </source>
</evidence>
<accession>A0A327NUE6</accession>
<keyword evidence="3" id="KW-1185">Reference proteome</keyword>
<dbReference type="RefSeq" id="WP_111348168.1">
    <property type="nucleotide sequence ID" value="NZ_QLII01000001.1"/>
</dbReference>
<feature type="chain" id="PRO_5016463131" evidence="1">
    <location>
        <begin position="29"/>
        <end position="250"/>
    </location>
</feature>